<dbReference type="Proteomes" id="UP000540989">
    <property type="component" value="Unassembled WGS sequence"/>
</dbReference>
<feature type="transmembrane region" description="Helical" evidence="1">
    <location>
        <begin position="100"/>
        <end position="117"/>
    </location>
</feature>
<dbReference type="GO" id="GO:0000271">
    <property type="term" value="P:polysaccharide biosynthetic process"/>
    <property type="evidence" value="ECO:0007669"/>
    <property type="project" value="TreeGrafter"/>
</dbReference>
<dbReference type="PANTHER" id="PTHR23028:SF53">
    <property type="entry name" value="ACYL_TRANSF_3 DOMAIN-CONTAINING PROTEIN"/>
    <property type="match status" value="1"/>
</dbReference>
<protein>
    <submittedName>
        <fullName evidence="3">Peptidoglycan/LPS O-acetylase OafA/YrhL</fullName>
    </submittedName>
</protein>
<feature type="transmembrane region" description="Helical" evidence="1">
    <location>
        <begin position="288"/>
        <end position="308"/>
    </location>
</feature>
<comment type="caution">
    <text evidence="3">The sequence shown here is derived from an EMBL/GenBank/DDBJ whole genome shotgun (WGS) entry which is preliminary data.</text>
</comment>
<dbReference type="GO" id="GO:0016747">
    <property type="term" value="F:acyltransferase activity, transferring groups other than amino-acyl groups"/>
    <property type="evidence" value="ECO:0007669"/>
    <property type="project" value="InterPro"/>
</dbReference>
<feature type="transmembrane region" description="Helical" evidence="1">
    <location>
        <begin position="129"/>
        <end position="152"/>
    </location>
</feature>
<feature type="transmembrane region" description="Helical" evidence="1">
    <location>
        <begin position="254"/>
        <end position="276"/>
    </location>
</feature>
<dbReference type="PANTHER" id="PTHR23028">
    <property type="entry name" value="ACETYLTRANSFERASE"/>
    <property type="match status" value="1"/>
</dbReference>
<accession>A0A7W8E5C8</accession>
<dbReference type="GO" id="GO:0016020">
    <property type="term" value="C:membrane"/>
    <property type="evidence" value="ECO:0007669"/>
    <property type="project" value="TreeGrafter"/>
</dbReference>
<feature type="transmembrane region" description="Helical" evidence="1">
    <location>
        <begin position="207"/>
        <end position="226"/>
    </location>
</feature>
<feature type="transmembrane region" description="Helical" evidence="1">
    <location>
        <begin position="158"/>
        <end position="175"/>
    </location>
</feature>
<organism evidence="3 4">
    <name type="scientific">Granulicella aggregans</name>
    <dbReference type="NCBI Taxonomy" id="474949"/>
    <lineage>
        <taxon>Bacteria</taxon>
        <taxon>Pseudomonadati</taxon>
        <taxon>Acidobacteriota</taxon>
        <taxon>Terriglobia</taxon>
        <taxon>Terriglobales</taxon>
        <taxon>Acidobacteriaceae</taxon>
        <taxon>Granulicella</taxon>
    </lineage>
</organism>
<dbReference type="InterPro" id="IPR050879">
    <property type="entry name" value="Acyltransferase_3"/>
</dbReference>
<dbReference type="Pfam" id="PF01757">
    <property type="entry name" value="Acyl_transf_3"/>
    <property type="match status" value="1"/>
</dbReference>
<feature type="transmembrane region" description="Helical" evidence="1">
    <location>
        <begin position="20"/>
        <end position="38"/>
    </location>
</feature>
<dbReference type="AlphaFoldDB" id="A0A7W8E5C8"/>
<feature type="domain" description="Acyltransferase 3" evidence="2">
    <location>
        <begin position="19"/>
        <end position="331"/>
    </location>
</feature>
<name>A0A7W8E5C8_9BACT</name>
<gene>
    <name evidence="3" type="ORF">HDF16_003872</name>
</gene>
<reference evidence="3 4" key="1">
    <citation type="submission" date="2020-08" db="EMBL/GenBank/DDBJ databases">
        <title>Genomic Encyclopedia of Type Strains, Phase IV (KMG-V): Genome sequencing to study the core and pangenomes of soil and plant-associated prokaryotes.</title>
        <authorList>
            <person name="Whitman W."/>
        </authorList>
    </citation>
    <scope>NUCLEOTIDE SEQUENCE [LARGE SCALE GENOMIC DNA]</scope>
    <source>
        <strain evidence="3 4">M8UP14</strain>
    </source>
</reference>
<feature type="transmembrane region" description="Helical" evidence="1">
    <location>
        <begin position="314"/>
        <end position="335"/>
    </location>
</feature>
<evidence type="ECO:0000259" key="2">
    <source>
        <dbReference type="Pfam" id="PF01757"/>
    </source>
</evidence>
<evidence type="ECO:0000313" key="3">
    <source>
        <dbReference type="EMBL" id="MBB5059149.1"/>
    </source>
</evidence>
<sequence>MQTLWGLLRRDTGGRVYVPEIDSFRFVAIVFVILYHLLQKTHLYLLEDPSFMTSRLNRGVQLFFTVSGFVLALPFAKFWLQRGRKVELKTYFLRRLTRIEPPYLVSVLLCLAVLIVVKKQPLGTLIPHFLATLFYMHSVIYAALSTINPVAWSLEVEIQFYLLVPLLVYVFAIRNTRVRRTVLVMATLAFSAFGLSLNGHYRSDHSIVGTLQFFVAGFLLADLYLLNPPKVRTYLWDVAAVLGWYLVLATDKQWWNLMMPLGLVAVYWSAFAGKLVNVVFRSRFTSTIGGMCYSIYLIHQQIIGVVAIKLHSAAMVWAVSLGLISVCCTVFYLLVEKPCMDHRWPEKLRQYVVKEREAVAVGD</sequence>
<evidence type="ECO:0000256" key="1">
    <source>
        <dbReference type="SAM" id="Phobius"/>
    </source>
</evidence>
<keyword evidence="1" id="KW-0472">Membrane</keyword>
<dbReference type="InterPro" id="IPR002656">
    <property type="entry name" value="Acyl_transf_3_dom"/>
</dbReference>
<evidence type="ECO:0000313" key="4">
    <source>
        <dbReference type="Proteomes" id="UP000540989"/>
    </source>
</evidence>
<keyword evidence="1" id="KW-0812">Transmembrane</keyword>
<dbReference type="RefSeq" id="WP_184220095.1">
    <property type="nucleotide sequence ID" value="NZ_JACHIP010000005.1"/>
</dbReference>
<feature type="transmembrane region" description="Helical" evidence="1">
    <location>
        <begin position="182"/>
        <end position="201"/>
    </location>
</feature>
<proteinExistence type="predicted"/>
<dbReference type="EMBL" id="JACHIP010000005">
    <property type="protein sequence ID" value="MBB5059149.1"/>
    <property type="molecule type" value="Genomic_DNA"/>
</dbReference>
<feature type="transmembrane region" description="Helical" evidence="1">
    <location>
        <begin position="59"/>
        <end position="80"/>
    </location>
</feature>
<keyword evidence="4" id="KW-1185">Reference proteome</keyword>
<keyword evidence="1" id="KW-1133">Transmembrane helix</keyword>